<comment type="caution">
    <text evidence="2">The sequence shown here is derived from an EMBL/GenBank/DDBJ whole genome shotgun (WGS) entry which is preliminary data.</text>
</comment>
<name>A0AAN6XJD5_9PEZI</name>
<reference evidence="2" key="2">
    <citation type="submission" date="2023-05" db="EMBL/GenBank/DDBJ databases">
        <authorList>
            <consortium name="Lawrence Berkeley National Laboratory"/>
            <person name="Steindorff A."/>
            <person name="Hensen N."/>
            <person name="Bonometti L."/>
            <person name="Westerberg I."/>
            <person name="Brannstrom I.O."/>
            <person name="Guillou S."/>
            <person name="Cros-Aarteil S."/>
            <person name="Calhoun S."/>
            <person name="Haridas S."/>
            <person name="Kuo A."/>
            <person name="Mondo S."/>
            <person name="Pangilinan J."/>
            <person name="Riley R."/>
            <person name="Labutti K."/>
            <person name="Andreopoulos B."/>
            <person name="Lipzen A."/>
            <person name="Chen C."/>
            <person name="Yanf M."/>
            <person name="Daum C."/>
            <person name="Ng V."/>
            <person name="Clum A."/>
            <person name="Ohm R."/>
            <person name="Martin F."/>
            <person name="Silar P."/>
            <person name="Natvig D."/>
            <person name="Lalanne C."/>
            <person name="Gautier V."/>
            <person name="Ament-Velasquez S.L."/>
            <person name="Kruys A."/>
            <person name="Hutchinson M.I."/>
            <person name="Powell A.J."/>
            <person name="Barry K."/>
            <person name="Miller A.N."/>
            <person name="Grigoriev I.V."/>
            <person name="Debuchy R."/>
            <person name="Gladieux P."/>
            <person name="Thoren M.H."/>
            <person name="Johannesson H."/>
        </authorList>
    </citation>
    <scope>NUCLEOTIDE SEQUENCE</scope>
    <source>
        <strain evidence="2">CBS 315.58</strain>
    </source>
</reference>
<gene>
    <name evidence="2" type="ORF">QBC40DRAFT_222585</name>
</gene>
<keyword evidence="3" id="KW-1185">Reference proteome</keyword>
<dbReference type="EMBL" id="MU863903">
    <property type="protein sequence ID" value="KAK4201764.1"/>
    <property type="molecule type" value="Genomic_DNA"/>
</dbReference>
<dbReference type="Pfam" id="PF09994">
    <property type="entry name" value="T6SS_Tle1-like_cat"/>
    <property type="match status" value="1"/>
</dbReference>
<protein>
    <recommendedName>
        <fullName evidence="1">T6SS Phospholipase effector Tle1-like catalytic domain-containing protein</fullName>
    </recommendedName>
</protein>
<sequence length="484" mass="54313">MEGAQRKRLFILCDGTWQDGVNSNCRLTNVATFARCLDQVSPHDGCLQLVYYDCGVGNGTNRVTEAIDGATGRGISAKIRNAYSFISHNYNFDSVDSDQPDEIILVGFSRGAFAVQCLAAFINDIGLLQSQDLYFLRGLFTLWSNKNFKRWGPGASNPVNAKLQEYVPRMRSDHEEKLLYQVKIKALLVWDTVSALGLPVQVSAIPLSFVGKSVPANVENAFQALALDERRQKFKPRVWISQAPENQRVKQCWFLGTHADIGGNGDAALGAVTLLWMLGQLKDAGIKVGIRNFEVGKHLRQKYLKWDFDINTVFGQLKEKSVLSSTAGHGKPTNPAPYWWLLGMKNRARYLALANRVPNMEIHFSVRLALGRGATSRLLKGSKTEFVDNRVVWTVDGTRIHECELAESEETANRYAEFDEYNWIIAWYRGRFADQLTTRSGFAQEFRGLVLVNGISRGKLDDFVKMLQDNVKFQGGRLAPSIML</sequence>
<evidence type="ECO:0000313" key="2">
    <source>
        <dbReference type="EMBL" id="KAK4201764.1"/>
    </source>
</evidence>
<evidence type="ECO:0000259" key="1">
    <source>
        <dbReference type="Pfam" id="PF09994"/>
    </source>
</evidence>
<reference evidence="2" key="1">
    <citation type="journal article" date="2023" name="Mol. Phylogenet. Evol.">
        <title>Genome-scale phylogeny and comparative genomics of the fungal order Sordariales.</title>
        <authorList>
            <person name="Hensen N."/>
            <person name="Bonometti L."/>
            <person name="Westerberg I."/>
            <person name="Brannstrom I.O."/>
            <person name="Guillou S."/>
            <person name="Cros-Aarteil S."/>
            <person name="Calhoun S."/>
            <person name="Haridas S."/>
            <person name="Kuo A."/>
            <person name="Mondo S."/>
            <person name="Pangilinan J."/>
            <person name="Riley R."/>
            <person name="LaButti K."/>
            <person name="Andreopoulos B."/>
            <person name="Lipzen A."/>
            <person name="Chen C."/>
            <person name="Yan M."/>
            <person name="Daum C."/>
            <person name="Ng V."/>
            <person name="Clum A."/>
            <person name="Steindorff A."/>
            <person name="Ohm R.A."/>
            <person name="Martin F."/>
            <person name="Silar P."/>
            <person name="Natvig D.O."/>
            <person name="Lalanne C."/>
            <person name="Gautier V."/>
            <person name="Ament-Velasquez S.L."/>
            <person name="Kruys A."/>
            <person name="Hutchinson M.I."/>
            <person name="Powell A.J."/>
            <person name="Barry K."/>
            <person name="Miller A.N."/>
            <person name="Grigoriev I.V."/>
            <person name="Debuchy R."/>
            <person name="Gladieux P."/>
            <person name="Hiltunen Thoren M."/>
            <person name="Johannesson H."/>
        </authorList>
    </citation>
    <scope>NUCLEOTIDE SEQUENCE</scope>
    <source>
        <strain evidence="2">CBS 315.58</strain>
    </source>
</reference>
<dbReference type="InterPro" id="IPR018712">
    <property type="entry name" value="Tle1-like_cat"/>
</dbReference>
<proteinExistence type="predicted"/>
<feature type="domain" description="T6SS Phospholipase effector Tle1-like catalytic" evidence="1">
    <location>
        <begin position="7"/>
        <end position="279"/>
    </location>
</feature>
<accession>A0AAN6XJD5</accession>
<dbReference type="PANTHER" id="PTHR33840">
    <property type="match status" value="1"/>
</dbReference>
<evidence type="ECO:0000313" key="3">
    <source>
        <dbReference type="Proteomes" id="UP001303160"/>
    </source>
</evidence>
<dbReference type="PANTHER" id="PTHR33840:SF1">
    <property type="entry name" value="TLE1 PHOSPHOLIPASE DOMAIN-CONTAINING PROTEIN"/>
    <property type="match status" value="1"/>
</dbReference>
<organism evidence="2 3">
    <name type="scientific">Triangularia verruculosa</name>
    <dbReference type="NCBI Taxonomy" id="2587418"/>
    <lineage>
        <taxon>Eukaryota</taxon>
        <taxon>Fungi</taxon>
        <taxon>Dikarya</taxon>
        <taxon>Ascomycota</taxon>
        <taxon>Pezizomycotina</taxon>
        <taxon>Sordariomycetes</taxon>
        <taxon>Sordariomycetidae</taxon>
        <taxon>Sordariales</taxon>
        <taxon>Podosporaceae</taxon>
        <taxon>Triangularia</taxon>
    </lineage>
</organism>
<dbReference type="AlphaFoldDB" id="A0AAN6XJD5"/>
<dbReference type="Proteomes" id="UP001303160">
    <property type="component" value="Unassembled WGS sequence"/>
</dbReference>